<dbReference type="Pfam" id="PF14534">
    <property type="entry name" value="DUF4440"/>
    <property type="match status" value="1"/>
</dbReference>
<protein>
    <submittedName>
        <fullName evidence="3">Ketosteroid isomerase homolog</fullName>
    </submittedName>
</protein>
<dbReference type="GO" id="GO:0016853">
    <property type="term" value="F:isomerase activity"/>
    <property type="evidence" value="ECO:0007669"/>
    <property type="project" value="UniProtKB-KW"/>
</dbReference>
<dbReference type="InterPro" id="IPR032710">
    <property type="entry name" value="NTF2-like_dom_sf"/>
</dbReference>
<dbReference type="Proteomes" id="UP000199226">
    <property type="component" value="Unassembled WGS sequence"/>
</dbReference>
<evidence type="ECO:0000259" key="2">
    <source>
        <dbReference type="Pfam" id="PF14534"/>
    </source>
</evidence>
<dbReference type="Gene3D" id="3.10.450.50">
    <property type="match status" value="1"/>
</dbReference>
<keyword evidence="3" id="KW-0413">Isomerase</keyword>
<dbReference type="AlphaFoldDB" id="A0A1G9NM57"/>
<feature type="signal peptide" evidence="1">
    <location>
        <begin position="1"/>
        <end position="19"/>
    </location>
</feature>
<organism evidence="3 4">
    <name type="scientific">Daejeonella rubra</name>
    <dbReference type="NCBI Taxonomy" id="990371"/>
    <lineage>
        <taxon>Bacteria</taxon>
        <taxon>Pseudomonadati</taxon>
        <taxon>Bacteroidota</taxon>
        <taxon>Sphingobacteriia</taxon>
        <taxon>Sphingobacteriales</taxon>
        <taxon>Sphingobacteriaceae</taxon>
        <taxon>Daejeonella</taxon>
    </lineage>
</organism>
<dbReference type="EMBL" id="FNHH01000003">
    <property type="protein sequence ID" value="SDL87444.1"/>
    <property type="molecule type" value="Genomic_DNA"/>
</dbReference>
<keyword evidence="4" id="KW-1185">Reference proteome</keyword>
<proteinExistence type="predicted"/>
<feature type="chain" id="PRO_5011455800" evidence="1">
    <location>
        <begin position="20"/>
        <end position="147"/>
    </location>
</feature>
<feature type="domain" description="DUF4440" evidence="2">
    <location>
        <begin position="31"/>
        <end position="138"/>
    </location>
</feature>
<dbReference type="InterPro" id="IPR027843">
    <property type="entry name" value="DUF4440"/>
</dbReference>
<dbReference type="OrthoDB" id="7204227at2"/>
<name>A0A1G9NM57_9SPHI</name>
<evidence type="ECO:0000256" key="1">
    <source>
        <dbReference type="SAM" id="SignalP"/>
    </source>
</evidence>
<evidence type="ECO:0000313" key="4">
    <source>
        <dbReference type="Proteomes" id="UP000199226"/>
    </source>
</evidence>
<keyword evidence="1" id="KW-0732">Signal</keyword>
<evidence type="ECO:0000313" key="3">
    <source>
        <dbReference type="EMBL" id="SDL87444.1"/>
    </source>
</evidence>
<accession>A0A1G9NM57</accession>
<dbReference type="STRING" id="990371.SAMN05421813_10391"/>
<reference evidence="4" key="1">
    <citation type="submission" date="2016-10" db="EMBL/GenBank/DDBJ databases">
        <authorList>
            <person name="Varghese N."/>
            <person name="Submissions S."/>
        </authorList>
    </citation>
    <scope>NUCLEOTIDE SEQUENCE [LARGE SCALE GENOMIC DNA]</scope>
    <source>
        <strain evidence="4">DSM 24536</strain>
    </source>
</reference>
<dbReference type="RefSeq" id="WP_090699751.1">
    <property type="nucleotide sequence ID" value="NZ_FNHH01000003.1"/>
</dbReference>
<dbReference type="SUPFAM" id="SSF54427">
    <property type="entry name" value="NTF2-like"/>
    <property type="match status" value="1"/>
</dbReference>
<sequence length="147" mass="16675">MKKITLIVSMLFLYVTAFTQTNEVEAAKMVLRKYHDAIQKLDAAGTELLFTADSKIYESGGIEGTYVHYLEHHLGPELQVFKSFTFSDYKADVKVDGDYAFATETYNYTIVVAKDNFEIKRKGVATSVLKKIDGKWKIMVSHSSSRK</sequence>
<gene>
    <name evidence="3" type="ORF">SAMN05421813_10391</name>
</gene>